<dbReference type="NCBIfam" id="TIGR00096">
    <property type="entry name" value="16S rRNA (cytidine(1402)-2'-O)-methyltransferase"/>
    <property type="match status" value="1"/>
</dbReference>
<evidence type="ECO:0000313" key="10">
    <source>
        <dbReference type="Proteomes" id="UP000672009"/>
    </source>
</evidence>
<accession>A0A975FAR4</accession>
<dbReference type="InterPro" id="IPR035996">
    <property type="entry name" value="4pyrrol_Methylase_sf"/>
</dbReference>
<keyword evidence="2 6" id="KW-0698">rRNA processing</keyword>
<evidence type="ECO:0000313" key="9">
    <source>
        <dbReference type="EMBL" id="QTR53535.1"/>
    </source>
</evidence>
<dbReference type="InterPro" id="IPR014777">
    <property type="entry name" value="4pyrrole_Mease_sub1"/>
</dbReference>
<dbReference type="GO" id="GO:0070677">
    <property type="term" value="F:rRNA (cytosine-2'-O-)-methyltransferase activity"/>
    <property type="evidence" value="ECO:0007669"/>
    <property type="project" value="UniProtKB-UniRule"/>
</dbReference>
<name>A0A975FAR4_9GAMM</name>
<dbReference type="RefSeq" id="WP_210219051.1">
    <property type="nucleotide sequence ID" value="NZ_CP072793.1"/>
</dbReference>
<dbReference type="PIRSF" id="PIRSF005917">
    <property type="entry name" value="MTase_YraL"/>
    <property type="match status" value="1"/>
</dbReference>
<dbReference type="InterPro" id="IPR053910">
    <property type="entry name" value="RsmI_HTH"/>
</dbReference>
<dbReference type="PANTHER" id="PTHR46111">
    <property type="entry name" value="RIBOSOMAL RNA SMALL SUBUNIT METHYLTRANSFERASE I"/>
    <property type="match status" value="1"/>
</dbReference>
<dbReference type="AlphaFoldDB" id="A0A975FAR4"/>
<dbReference type="InterPro" id="IPR008189">
    <property type="entry name" value="rRNA_ssu_MeTfrase_I"/>
</dbReference>
<dbReference type="SUPFAM" id="SSF53790">
    <property type="entry name" value="Tetrapyrrole methylase"/>
    <property type="match status" value="1"/>
</dbReference>
<protein>
    <recommendedName>
        <fullName evidence="6">Ribosomal RNA small subunit methyltransferase I</fullName>
        <ecNumber evidence="6">2.1.1.198</ecNumber>
    </recommendedName>
    <alternativeName>
        <fullName evidence="6">16S rRNA 2'-O-ribose C1402 methyltransferase</fullName>
    </alternativeName>
    <alternativeName>
        <fullName evidence="6">rRNA (cytidine-2'-O-)-methyltransferase RsmI</fullName>
    </alternativeName>
</protein>
<keyword evidence="10" id="KW-1185">Reference proteome</keyword>
<reference evidence="9" key="1">
    <citation type="submission" date="2021-04" db="EMBL/GenBank/DDBJ databases">
        <title>Genomics, taxonomy and metabolism of representatives of sulfur bacteria of the genus Thiothrix: Thiothrix fructosivorans QT, Thiothrix unzii A1T and three new species, Thiothrix subterranea sp. nov., Thiothrix litoralis sp. nov. and 'Candidatus Thiothrix anitrata' sp. nov.</title>
        <authorList>
            <person name="Ravin N.V."/>
            <person name="Smolyakov D."/>
            <person name="Rudenko T.S."/>
            <person name="Mardanov A.V."/>
            <person name="Beletsky A.V."/>
            <person name="Markov N.D."/>
            <person name="Fomenkov A.I."/>
            <person name="Roberts R.J."/>
            <person name="Karnachuk O.V."/>
            <person name="Novikov A."/>
            <person name="Grabovich M.Y."/>
        </authorList>
    </citation>
    <scope>NUCLEOTIDE SEQUENCE</scope>
    <source>
        <strain evidence="9">A1</strain>
    </source>
</reference>
<comment type="function">
    <text evidence="6">Catalyzes the 2'-O-methylation of the ribose of cytidine 1402 (C1402) in 16S rRNA.</text>
</comment>
<comment type="catalytic activity">
    <reaction evidence="6">
        <text>cytidine(1402) in 16S rRNA + S-adenosyl-L-methionine = 2'-O-methylcytidine(1402) in 16S rRNA + S-adenosyl-L-homocysteine + H(+)</text>
        <dbReference type="Rhea" id="RHEA:42924"/>
        <dbReference type="Rhea" id="RHEA-COMP:10285"/>
        <dbReference type="Rhea" id="RHEA-COMP:10286"/>
        <dbReference type="ChEBI" id="CHEBI:15378"/>
        <dbReference type="ChEBI" id="CHEBI:57856"/>
        <dbReference type="ChEBI" id="CHEBI:59789"/>
        <dbReference type="ChEBI" id="CHEBI:74495"/>
        <dbReference type="ChEBI" id="CHEBI:82748"/>
        <dbReference type="EC" id="2.1.1.198"/>
    </reaction>
</comment>
<dbReference type="FunFam" id="3.30.950.10:FF:000002">
    <property type="entry name" value="Ribosomal RNA small subunit methyltransferase I"/>
    <property type="match status" value="1"/>
</dbReference>
<dbReference type="EMBL" id="CP072793">
    <property type="protein sequence ID" value="QTR53535.1"/>
    <property type="molecule type" value="Genomic_DNA"/>
</dbReference>
<dbReference type="InterPro" id="IPR018063">
    <property type="entry name" value="SAM_MeTrfase_RsmI_CS"/>
</dbReference>
<evidence type="ECO:0000256" key="1">
    <source>
        <dbReference type="ARBA" id="ARBA00022490"/>
    </source>
</evidence>
<feature type="domain" description="Tetrapyrrole methylase" evidence="7">
    <location>
        <begin position="6"/>
        <end position="205"/>
    </location>
</feature>
<evidence type="ECO:0000256" key="3">
    <source>
        <dbReference type="ARBA" id="ARBA00022603"/>
    </source>
</evidence>
<dbReference type="HAMAP" id="MF_01877">
    <property type="entry name" value="16SrRNA_methyltr_I"/>
    <property type="match status" value="1"/>
</dbReference>
<keyword evidence="4 6" id="KW-0808">Transferase</keyword>
<gene>
    <name evidence="6 9" type="primary">rsmI</name>
    <name evidence="9" type="ORF">J9260_00115</name>
</gene>
<dbReference type="PANTHER" id="PTHR46111:SF1">
    <property type="entry name" value="RIBOSOMAL RNA SMALL SUBUNIT METHYLTRANSFERASE I"/>
    <property type="match status" value="1"/>
</dbReference>
<dbReference type="GO" id="GO:0005737">
    <property type="term" value="C:cytoplasm"/>
    <property type="evidence" value="ECO:0007669"/>
    <property type="project" value="UniProtKB-SubCell"/>
</dbReference>
<sequence>MAEGILYCVATPIGNLEDITARALRILAEVSKVYAEDTRVTRRMFAHFGIQNTLESLHDHNETSRVAQIQRELAEGMNVALVSDAGTPLISDPGYKLVNALGAAGCKIVPVPGASALIAALSVAGLPTDRFAFEGFLPAKSVSRRKLLTGLEAESRTLVFYESSHRIADLLEDMLAVFGGERQIVVLRELTKLYESIYRGTATEILQHMAADSDRSRGEFVVVVAGKVCDESADALAVLNADKVLAVLLEVLPVKQAAAVAARLTGLPKNQLYRQALEQQDATD</sequence>
<dbReference type="PROSITE" id="PS01296">
    <property type="entry name" value="RSMI"/>
    <property type="match status" value="1"/>
</dbReference>
<evidence type="ECO:0000256" key="5">
    <source>
        <dbReference type="ARBA" id="ARBA00022691"/>
    </source>
</evidence>
<dbReference type="Gene3D" id="3.40.1010.10">
    <property type="entry name" value="Cobalt-precorrin-4 Transmethylase, Domain 1"/>
    <property type="match status" value="1"/>
</dbReference>
<dbReference type="KEGG" id="tun:J9260_00115"/>
<keyword evidence="5 6" id="KW-0949">S-adenosyl-L-methionine</keyword>
<organism evidence="9 10">
    <name type="scientific">Thiothrix unzii</name>
    <dbReference type="NCBI Taxonomy" id="111769"/>
    <lineage>
        <taxon>Bacteria</taxon>
        <taxon>Pseudomonadati</taxon>
        <taxon>Pseudomonadota</taxon>
        <taxon>Gammaproteobacteria</taxon>
        <taxon>Thiotrichales</taxon>
        <taxon>Thiotrichaceae</taxon>
        <taxon>Thiothrix</taxon>
    </lineage>
</organism>
<evidence type="ECO:0000259" key="7">
    <source>
        <dbReference type="Pfam" id="PF00590"/>
    </source>
</evidence>
<dbReference type="InterPro" id="IPR014776">
    <property type="entry name" value="4pyrrole_Mease_sub2"/>
</dbReference>
<dbReference type="Pfam" id="PF00590">
    <property type="entry name" value="TP_methylase"/>
    <property type="match status" value="1"/>
</dbReference>
<feature type="domain" description="RsmI HTH" evidence="8">
    <location>
        <begin position="241"/>
        <end position="280"/>
    </location>
</feature>
<comment type="similarity">
    <text evidence="6">Belongs to the methyltransferase superfamily. RsmI family.</text>
</comment>
<evidence type="ECO:0000259" key="8">
    <source>
        <dbReference type="Pfam" id="PF23016"/>
    </source>
</evidence>
<dbReference type="FunFam" id="3.40.1010.10:FF:000007">
    <property type="entry name" value="Ribosomal RNA small subunit methyltransferase I"/>
    <property type="match status" value="1"/>
</dbReference>
<dbReference type="Gene3D" id="3.30.950.10">
    <property type="entry name" value="Methyltransferase, Cobalt-precorrin-4 Transmethylase, Domain 2"/>
    <property type="match status" value="1"/>
</dbReference>
<evidence type="ECO:0000256" key="2">
    <source>
        <dbReference type="ARBA" id="ARBA00022552"/>
    </source>
</evidence>
<dbReference type="Proteomes" id="UP000672009">
    <property type="component" value="Chromosome"/>
</dbReference>
<keyword evidence="3 6" id="KW-0489">Methyltransferase</keyword>
<dbReference type="InterPro" id="IPR000878">
    <property type="entry name" value="4pyrrol_Mease"/>
</dbReference>
<evidence type="ECO:0000256" key="6">
    <source>
        <dbReference type="HAMAP-Rule" id="MF_01877"/>
    </source>
</evidence>
<dbReference type="CDD" id="cd11648">
    <property type="entry name" value="RsmI"/>
    <property type="match status" value="1"/>
</dbReference>
<proteinExistence type="inferred from homology"/>
<dbReference type="Pfam" id="PF23016">
    <property type="entry name" value="RsmI_C"/>
    <property type="match status" value="1"/>
</dbReference>
<keyword evidence="1 6" id="KW-0963">Cytoplasm</keyword>
<evidence type="ECO:0000256" key="4">
    <source>
        <dbReference type="ARBA" id="ARBA00022679"/>
    </source>
</evidence>
<comment type="subcellular location">
    <subcellularLocation>
        <location evidence="6">Cytoplasm</location>
    </subcellularLocation>
</comment>
<dbReference type="EC" id="2.1.1.198" evidence="6"/>